<evidence type="ECO:0000256" key="4">
    <source>
        <dbReference type="ARBA" id="ARBA00022679"/>
    </source>
</evidence>
<evidence type="ECO:0000256" key="5">
    <source>
        <dbReference type="ARBA" id="ARBA00022692"/>
    </source>
</evidence>
<dbReference type="InterPro" id="IPR038731">
    <property type="entry name" value="RgtA/B/C-like"/>
</dbReference>
<dbReference type="AlphaFoldDB" id="I3IHK7"/>
<keyword evidence="6 8" id="KW-1133">Transmembrane helix</keyword>
<accession>I3IHK7</accession>
<feature type="transmembrane region" description="Helical" evidence="8">
    <location>
        <begin position="435"/>
        <end position="457"/>
    </location>
</feature>
<evidence type="ECO:0000259" key="9">
    <source>
        <dbReference type="Pfam" id="PF13231"/>
    </source>
</evidence>
<keyword evidence="4 10" id="KW-0808">Transferase</keyword>
<feature type="transmembrane region" description="Helical" evidence="8">
    <location>
        <begin position="28"/>
        <end position="48"/>
    </location>
</feature>
<evidence type="ECO:0000313" key="10">
    <source>
        <dbReference type="EMBL" id="GAB61202.1"/>
    </source>
</evidence>
<dbReference type="GO" id="GO:0016763">
    <property type="term" value="F:pentosyltransferase activity"/>
    <property type="evidence" value="ECO:0007669"/>
    <property type="project" value="TreeGrafter"/>
</dbReference>
<dbReference type="eggNOG" id="COG1807">
    <property type="taxonomic scope" value="Bacteria"/>
</dbReference>
<feature type="transmembrane region" description="Helical" evidence="8">
    <location>
        <begin position="191"/>
        <end position="221"/>
    </location>
</feature>
<organism evidence="10 11">
    <name type="scientific">Candidatus Jettenia caeni</name>
    <dbReference type="NCBI Taxonomy" id="247490"/>
    <lineage>
        <taxon>Bacteria</taxon>
        <taxon>Pseudomonadati</taxon>
        <taxon>Planctomycetota</taxon>
        <taxon>Candidatus Brocadiia</taxon>
        <taxon>Candidatus Brocadiales</taxon>
        <taxon>Candidatus Brocadiaceae</taxon>
        <taxon>Candidatus Jettenia</taxon>
    </lineage>
</organism>
<feature type="transmembrane region" description="Helical" evidence="8">
    <location>
        <begin position="406"/>
        <end position="429"/>
    </location>
</feature>
<protein>
    <submittedName>
        <fullName evidence="10">Putative glycosyltransferase</fullName>
    </submittedName>
</protein>
<reference evidence="10 11" key="1">
    <citation type="journal article" date="2012" name="FEBS Lett.">
        <title>Anammox organism KSU-1 expresses a NirK-type copper-containing nitrite reductase instead of a NirS-type with cytochrome cd1.</title>
        <authorList>
            <person name="Hira D."/>
            <person name="Toh H."/>
            <person name="Migita C.T."/>
            <person name="Okubo H."/>
            <person name="Nishiyama T."/>
            <person name="Hattori M."/>
            <person name="Furukawa K."/>
            <person name="Fujii T."/>
        </authorList>
    </citation>
    <scope>NUCLEOTIDE SEQUENCE [LARGE SCALE GENOMIC DNA]</scope>
</reference>
<dbReference type="PANTHER" id="PTHR33908:SF3">
    <property type="entry name" value="UNDECAPRENYL PHOSPHATE-ALPHA-4-AMINO-4-DEOXY-L-ARABINOSE ARABINOSYL TRANSFERASE"/>
    <property type="match status" value="1"/>
</dbReference>
<feature type="transmembrane region" description="Helical" evidence="8">
    <location>
        <begin position="233"/>
        <end position="254"/>
    </location>
</feature>
<evidence type="ECO:0000256" key="2">
    <source>
        <dbReference type="ARBA" id="ARBA00022475"/>
    </source>
</evidence>
<feature type="transmembrane region" description="Helical" evidence="8">
    <location>
        <begin position="350"/>
        <end position="367"/>
    </location>
</feature>
<comment type="caution">
    <text evidence="10">The sequence shown here is derived from an EMBL/GenBank/DDBJ whole genome shotgun (WGS) entry which is preliminary data.</text>
</comment>
<dbReference type="EMBL" id="BAFH01000002">
    <property type="protein sequence ID" value="GAB61202.1"/>
    <property type="molecule type" value="Genomic_DNA"/>
</dbReference>
<keyword evidence="11" id="KW-1185">Reference proteome</keyword>
<feature type="transmembrane region" description="Helical" evidence="8">
    <location>
        <begin position="282"/>
        <end position="308"/>
    </location>
</feature>
<keyword evidence="3" id="KW-0328">Glycosyltransferase</keyword>
<sequence length="590" mass="68377">MRRCKSKKDICNIDCFHKMNSITPFHNTRFIVVSIIVFTAFLFLFNIGKRDLWAPDEPRYAQVSKEMRDSGNFIVPHLNSKPYPDKPPLLFWLINVFSLPFGKITALSSRLPSAFAGIGCCVALFYLATSLYRNTRIALMASLILATSSKFLWMAHRVAFDVLLTLLVTLSILFFYKGYTEQKNKGLYYTVFYVLMAFGVLAKGPIGFILPFLIVLTYLILKRDVGILKDTKPWIGGILFTIIVFTWVYLAGIYGGKEYTNQILFKQNVGRFASSFAHKRPFYYYFINFPVNFLPWSIFIPSIVIYLFSQKGREKIPNILTIRNFKTKILRRSSLQNNNICHSGRNEESLLLPLVWFAVVFIFFSIVSGKRDIYVLPLYPAAALFIAWFLNEFIEQSQENYFRKTGYYPCYILCGISLVLGVLFPITVYKAFPQYITTTTPFTIILSLAGIVMLYLIKHARIIPFFFTLVFVICIIFNVSTVRVIPILDHYKSAKEICGKAKAMMKPDDRLAMYNFFRDPYLFYTDRNSIEVIAESDNLRKFLNSQERVFLFIQEKDFKKISKLPEMPLFVLERDSVGHRDILFVSNKDI</sequence>
<proteinExistence type="predicted"/>
<comment type="subcellular location">
    <subcellularLocation>
        <location evidence="1">Cell membrane</location>
        <topology evidence="1">Multi-pass membrane protein</topology>
    </subcellularLocation>
</comment>
<evidence type="ECO:0000313" key="11">
    <source>
        <dbReference type="Proteomes" id="UP000002985"/>
    </source>
</evidence>
<dbReference type="GO" id="GO:0005886">
    <property type="term" value="C:plasma membrane"/>
    <property type="evidence" value="ECO:0007669"/>
    <property type="project" value="UniProtKB-SubCell"/>
</dbReference>
<feature type="transmembrane region" description="Helical" evidence="8">
    <location>
        <begin position="162"/>
        <end position="179"/>
    </location>
</feature>
<dbReference type="Proteomes" id="UP000002985">
    <property type="component" value="Unassembled WGS sequence"/>
</dbReference>
<evidence type="ECO:0000256" key="7">
    <source>
        <dbReference type="ARBA" id="ARBA00023136"/>
    </source>
</evidence>
<keyword evidence="7 8" id="KW-0472">Membrane</keyword>
<evidence type="ECO:0000256" key="6">
    <source>
        <dbReference type="ARBA" id="ARBA00022989"/>
    </source>
</evidence>
<dbReference type="InterPro" id="IPR050297">
    <property type="entry name" value="LipidA_mod_glycosyltrf_83"/>
</dbReference>
<feature type="domain" description="Glycosyltransferase RgtA/B/C/D-like" evidence="9">
    <location>
        <begin position="85"/>
        <end position="248"/>
    </location>
</feature>
<dbReference type="PANTHER" id="PTHR33908">
    <property type="entry name" value="MANNOSYLTRANSFERASE YKCB-RELATED"/>
    <property type="match status" value="1"/>
</dbReference>
<keyword evidence="2" id="KW-1003">Cell membrane</keyword>
<gene>
    <name evidence="10" type="ORF">KSU1_B0345</name>
</gene>
<feature type="transmembrane region" description="Helical" evidence="8">
    <location>
        <begin position="464"/>
        <end position="485"/>
    </location>
</feature>
<dbReference type="STRING" id="247490.KSU1_B0345"/>
<dbReference type="GO" id="GO:0010041">
    <property type="term" value="P:response to iron(III) ion"/>
    <property type="evidence" value="ECO:0007669"/>
    <property type="project" value="TreeGrafter"/>
</dbReference>
<name>I3IHK7_9BACT</name>
<keyword evidence="5 8" id="KW-0812">Transmembrane</keyword>
<dbReference type="GO" id="GO:0009103">
    <property type="term" value="P:lipopolysaccharide biosynthetic process"/>
    <property type="evidence" value="ECO:0007669"/>
    <property type="project" value="UniProtKB-ARBA"/>
</dbReference>
<evidence type="ECO:0000256" key="1">
    <source>
        <dbReference type="ARBA" id="ARBA00004651"/>
    </source>
</evidence>
<dbReference type="Pfam" id="PF13231">
    <property type="entry name" value="PMT_2"/>
    <property type="match status" value="1"/>
</dbReference>
<evidence type="ECO:0000256" key="3">
    <source>
        <dbReference type="ARBA" id="ARBA00022676"/>
    </source>
</evidence>
<feature type="transmembrane region" description="Helical" evidence="8">
    <location>
        <begin position="373"/>
        <end position="394"/>
    </location>
</feature>
<feature type="transmembrane region" description="Helical" evidence="8">
    <location>
        <begin position="114"/>
        <end position="131"/>
    </location>
</feature>
<evidence type="ECO:0000256" key="8">
    <source>
        <dbReference type="SAM" id="Phobius"/>
    </source>
</evidence>